<reference evidence="1 2" key="1">
    <citation type="submission" date="2020-08" db="EMBL/GenBank/DDBJ databases">
        <title>Genomic Encyclopedia of Type Strains, Phase IV (KMG-V): Genome sequencing to study the core and pangenomes of soil and plant-associated prokaryotes.</title>
        <authorList>
            <person name="Whitman W."/>
        </authorList>
    </citation>
    <scope>NUCLEOTIDE SEQUENCE [LARGE SCALE GENOMIC DNA]</scope>
    <source>
        <strain evidence="1 2">34/80</strain>
    </source>
</reference>
<evidence type="ECO:0000313" key="2">
    <source>
        <dbReference type="Proteomes" id="UP000524450"/>
    </source>
</evidence>
<proteinExistence type="predicted"/>
<name>A0A840FRX1_9BURK</name>
<comment type="caution">
    <text evidence="1">The sequence shown here is derived from an EMBL/GenBank/DDBJ whole genome shotgun (WGS) entry which is preliminary data.</text>
</comment>
<organism evidence="1 2">
    <name type="scientific">Variovorax guangxiensis</name>
    <dbReference type="NCBI Taxonomy" id="1775474"/>
    <lineage>
        <taxon>Bacteria</taxon>
        <taxon>Pseudomonadati</taxon>
        <taxon>Pseudomonadota</taxon>
        <taxon>Betaproteobacteria</taxon>
        <taxon>Burkholderiales</taxon>
        <taxon>Comamonadaceae</taxon>
        <taxon>Variovorax</taxon>
    </lineage>
</organism>
<gene>
    <name evidence="1" type="ORF">GGD71_002840</name>
</gene>
<dbReference type="Proteomes" id="UP000524450">
    <property type="component" value="Unassembled WGS sequence"/>
</dbReference>
<dbReference type="EMBL" id="JACIFZ010000002">
    <property type="protein sequence ID" value="MBB4222080.1"/>
    <property type="molecule type" value="Genomic_DNA"/>
</dbReference>
<dbReference type="AlphaFoldDB" id="A0A840FRX1"/>
<sequence length="65" mass="6682">MLMVTKVVAVSVTAIVVGGTPAPGSDPADLSLFTSPVAAVQPNPSPVGPVCPNGCNVWRMIHDRR</sequence>
<protein>
    <submittedName>
        <fullName evidence="1">Uncharacterized protein</fullName>
    </submittedName>
</protein>
<accession>A0A840FRX1</accession>
<evidence type="ECO:0000313" key="1">
    <source>
        <dbReference type="EMBL" id="MBB4222080.1"/>
    </source>
</evidence>